<protein>
    <submittedName>
        <fullName evidence="3">Uncharacterized protein</fullName>
    </submittedName>
</protein>
<feature type="region of interest" description="Disordered" evidence="2">
    <location>
        <begin position="130"/>
        <end position="183"/>
    </location>
</feature>
<feature type="region of interest" description="Disordered" evidence="2">
    <location>
        <begin position="389"/>
        <end position="438"/>
    </location>
</feature>
<organism evidence="3 4">
    <name type="scientific">Pseudo-nitzschia multistriata</name>
    <dbReference type="NCBI Taxonomy" id="183589"/>
    <lineage>
        <taxon>Eukaryota</taxon>
        <taxon>Sar</taxon>
        <taxon>Stramenopiles</taxon>
        <taxon>Ochrophyta</taxon>
        <taxon>Bacillariophyta</taxon>
        <taxon>Bacillariophyceae</taxon>
        <taxon>Bacillariophycidae</taxon>
        <taxon>Bacillariales</taxon>
        <taxon>Bacillariaceae</taxon>
        <taxon>Pseudo-nitzschia</taxon>
    </lineage>
</organism>
<accession>A0A448Z9K8</accession>
<feature type="compositionally biased region" description="Low complexity" evidence="2">
    <location>
        <begin position="594"/>
        <end position="605"/>
    </location>
</feature>
<evidence type="ECO:0000256" key="1">
    <source>
        <dbReference type="SAM" id="Coils"/>
    </source>
</evidence>
<proteinExistence type="predicted"/>
<reference evidence="3 4" key="1">
    <citation type="submission" date="2019-01" db="EMBL/GenBank/DDBJ databases">
        <authorList>
            <person name="Ferrante I. M."/>
        </authorList>
    </citation>
    <scope>NUCLEOTIDE SEQUENCE [LARGE SCALE GENOMIC DNA]</scope>
    <source>
        <strain evidence="3 4">B856</strain>
    </source>
</reference>
<keyword evidence="4" id="KW-1185">Reference proteome</keyword>
<feature type="region of interest" description="Disordered" evidence="2">
    <location>
        <begin position="301"/>
        <end position="324"/>
    </location>
</feature>
<feature type="compositionally biased region" description="Polar residues" evidence="2">
    <location>
        <begin position="471"/>
        <end position="482"/>
    </location>
</feature>
<evidence type="ECO:0000313" key="3">
    <source>
        <dbReference type="EMBL" id="VEU38694.1"/>
    </source>
</evidence>
<feature type="region of interest" description="Disordered" evidence="2">
    <location>
        <begin position="560"/>
        <end position="619"/>
    </location>
</feature>
<feature type="compositionally biased region" description="Polar residues" evidence="2">
    <location>
        <begin position="606"/>
        <end position="615"/>
    </location>
</feature>
<dbReference type="Proteomes" id="UP000291116">
    <property type="component" value="Unassembled WGS sequence"/>
</dbReference>
<sequence length="1926" mass="212793">MPLPIAIGGASLSSEQLRKAFRPSSGSPAVAASIREDGDDKNSGQPYQSVSWAVCPQNEWQARTVVSFYDDDNRNRIQRPRWRRRDEPQPIKKKRMVEIRVQISPLTSAFSSKAFRETRYHLELLTNFDEEGDGEDKATNGGEGVSSSSNRSLLSDLDSYTDCTSRSKSSNRSLSHQHQTPQVVFSADRKHLMVLVFHPESRRKRIQQKGLRSQSSLILFQLRAPKTTTNDSNERSAIPLPPYIVTTKSEHSDDLSTSPSSPSGASTNAKSPVVATHPKFVPCWGVTTVCRLGGGTDDTFYHGSTAQGEENQNNANAQQQHQQPNSLSTTIFLAVRSDGTLLWVDTQSVRVTATARLPSALCNDLVFGCIKASPISTLEKGILALVVTSSSSPPQHSTTSTSTSSQSSGTSLSDNDVEDDDIYGYGNTRTSEEDHDEEKIRRGDCVLVKWSLVSATPVQKTFLRRASTGNVSFQSDSDWDQQNENKRFSQTKRSEGLTDSLTKTNETFEDNMNPLQRMLGNLNKQQNIAAAMEEKEEQLRRKQHMDQFVLQQLKKKDVGLKSGTFSSPSSSSPFLHRRGGEKTAHLVKPPPSPRSSRSLFSRRSSGTTDSMNSESGCDMAMPNIQKSMQVKILSVWSPPSLSASGARNQYSEENSKAIVGDVCFGSIPSILCVVYHESQSAHKSSPFSPVKRVGQILAIEKRSNGNSCELLPVVSLYLSSEQVAEAPSVSNYKTDILLDCMSSLDESSYTESIEKSEISTPEILPSQMIGIEHDPFTDSFVINAIFNGDKKMHWVGCAWDWRSNAIGWMIQQEIASLNLGRIGSDNQVWARLYCGRDPCNGGGSYLIYINSSQRYDVNYDGVDLDASTVFIVKNEKRTIPMAILSPTNSMNTRIFTERCSLLLAKDHISFPSVSRQDSNTTMRKIGWKISALPLSYVKSHGAPQIAAISPSTAKSIAVASACGVCVLDTQKGNGNKWKQFGTPSEEVLFSTIAMTWWEGSPDGVWDDEKDDLLVAVTETKNGEQFLSCWSSKRLDLMHQLLDTPDLEWKPGESQDPEPSFGIPLPKDIKVTNISLLPQPQNGLSRRSGDPRKAVVLVYSPDLEIECEFLVLRLQVFRNKVPSSHAVGESYVARRPFYVMAHTALRASMKHDKLPGSVTSAFIAGASFKYDLTKSAEKKSNSNIGDNELLVTLGLNRTSGGMYAYSAFEHGNLRIASLSNLQVSKYQLSDIVVFGAPSDVDLMPVVKFVWNIELLNGDLVCWSVPSSVAPKHDQIDDYMADLSIQNETNNQRTPGVKGPKGLRPPFFVCDEKCTNKNERLALGTLCEVGSVSDWAFQSSSGCQTDISLGVVPQSGFGCVLRSGQKSQKFARSQIGDIGSGLFSSNLLDMNTYSQSVFVITPPAFVISLYALLLEAASIRMDSGLESLIDKKRHLKVIEGQVQSRLTSEGNADMSMMALRLIIFRSLEMITKMHRRYTKDPSNSMEFNLLLSQSLLAVVVNAVRECTTNLRFASLLLEVGRQTEPGNLQFLFPLPLPDKNIELKHIPNKFTARSAIDLFTICMNEGSLAASASALPLLTSKDQARYYCGLLLDEAIHNFIQNTKSTDYNFDKTEEERRALGDFCRFGMKLEDAECFEEKLVTENQEKRTGRDSNSVDTMDRSSSNQSLILETPEMAQRNLICTLNASSSILNYIVPSTIKGETEKQREEDAIRREATTFISKSLDDPALDFAMLPNWDENFDSQHSNGAEITNIASLVGDALLGLIQEEQADNNWKAISAISKMILQEGADVLYSFDLFVEMANKSQPLDILSMIPESYDVNNGIEENLTKYIEEEINSSSAQINDHDAETVVDLALLLIQRIHTLPLADIADQALMEVGLVIIVMVGCDIMGRSAFIQDMLDQDCILNKCYKDATTAGKETVPTHAA</sequence>
<feature type="region of interest" description="Disordered" evidence="2">
    <location>
        <begin position="18"/>
        <end position="48"/>
    </location>
</feature>
<feature type="compositionally biased region" description="Basic and acidic residues" evidence="2">
    <location>
        <begin position="483"/>
        <end position="496"/>
    </location>
</feature>
<feature type="compositionally biased region" description="Low complexity" evidence="2">
    <location>
        <begin position="306"/>
        <end position="324"/>
    </location>
</feature>
<gene>
    <name evidence="3" type="ORF">PSNMU_V1.4_AUG-EV-PASAV3_0055340</name>
</gene>
<feature type="coiled-coil region" evidence="1">
    <location>
        <begin position="515"/>
        <end position="542"/>
    </location>
</feature>
<feature type="compositionally biased region" description="Low complexity" evidence="2">
    <location>
        <begin position="146"/>
        <end position="158"/>
    </location>
</feature>
<dbReference type="OrthoDB" id="47164at2759"/>
<name>A0A448Z9K8_9STRA</name>
<feature type="compositionally biased region" description="Polar residues" evidence="2">
    <location>
        <begin position="1650"/>
        <end position="1664"/>
    </location>
</feature>
<feature type="region of interest" description="Disordered" evidence="2">
    <location>
        <begin position="471"/>
        <end position="511"/>
    </location>
</feature>
<feature type="region of interest" description="Disordered" evidence="2">
    <location>
        <begin position="249"/>
        <end position="271"/>
    </location>
</feature>
<evidence type="ECO:0000256" key="2">
    <source>
        <dbReference type="SAM" id="MobiDB-lite"/>
    </source>
</evidence>
<feature type="compositionally biased region" description="Low complexity" evidence="2">
    <location>
        <begin position="389"/>
        <end position="413"/>
    </location>
</feature>
<feature type="region of interest" description="Disordered" evidence="2">
    <location>
        <begin position="1641"/>
        <end position="1664"/>
    </location>
</feature>
<dbReference type="EMBL" id="CAACVS010000181">
    <property type="protein sequence ID" value="VEU38694.1"/>
    <property type="molecule type" value="Genomic_DNA"/>
</dbReference>
<evidence type="ECO:0000313" key="4">
    <source>
        <dbReference type="Proteomes" id="UP000291116"/>
    </source>
</evidence>
<feature type="compositionally biased region" description="Low complexity" evidence="2">
    <location>
        <begin position="255"/>
        <end position="267"/>
    </location>
</feature>
<keyword evidence="1" id="KW-0175">Coiled coil</keyword>